<dbReference type="InterPro" id="IPR052180">
    <property type="entry name" value="NhaC_Na-H+_Antiporter"/>
</dbReference>
<dbReference type="Proteomes" id="UP000031184">
    <property type="component" value="Unassembled WGS sequence"/>
</dbReference>
<evidence type="ECO:0000256" key="8">
    <source>
        <dbReference type="ARBA" id="ARBA00038435"/>
    </source>
</evidence>
<dbReference type="AlphaFoldDB" id="A0A0B4EHK3"/>
<keyword evidence="9" id="KW-0808">Transferase</keyword>
<comment type="caution">
    <text evidence="11">The sequence shown here is derived from an EMBL/GenBank/DDBJ whole genome shotgun (WGS) entry which is preliminary data.</text>
</comment>
<dbReference type="GO" id="GO:0005886">
    <property type="term" value="C:plasma membrane"/>
    <property type="evidence" value="ECO:0007669"/>
    <property type="project" value="UniProtKB-SubCell"/>
</dbReference>
<dbReference type="UniPathway" id="UPA00664"/>
<feature type="transmembrane region" description="Helical" evidence="9">
    <location>
        <begin position="385"/>
        <end position="410"/>
    </location>
</feature>
<organism evidence="11 12">
    <name type="scientific">Fusobacterium necrophorum subsp. funduliforme B35</name>
    <dbReference type="NCBI Taxonomy" id="1226633"/>
    <lineage>
        <taxon>Bacteria</taxon>
        <taxon>Fusobacteriati</taxon>
        <taxon>Fusobacteriota</taxon>
        <taxon>Fusobacteriia</taxon>
        <taxon>Fusobacteriales</taxon>
        <taxon>Fusobacteriaceae</taxon>
        <taxon>Fusobacterium</taxon>
    </lineage>
</organism>
<dbReference type="GO" id="GO:0042158">
    <property type="term" value="P:lipoprotein biosynthetic process"/>
    <property type="evidence" value="ECO:0007669"/>
    <property type="project" value="UniProtKB-UniRule"/>
</dbReference>
<feature type="transmembrane region" description="Helical" evidence="9">
    <location>
        <begin position="511"/>
        <end position="530"/>
    </location>
</feature>
<dbReference type="PATRIC" id="fig|1226633.4.peg.1746"/>
<comment type="caution">
    <text evidence="9">Lacks conserved residue(s) required for the propagation of feature annotation.</text>
</comment>
<evidence type="ECO:0000256" key="6">
    <source>
        <dbReference type="ARBA" id="ARBA00022989"/>
    </source>
</evidence>
<feature type="binding site" evidence="9">
    <location>
        <position position="130"/>
    </location>
    <ligand>
        <name>a 1,2-diacyl-sn-glycero-3-phospho-(1'-sn-glycerol)</name>
        <dbReference type="ChEBI" id="CHEBI:64716"/>
    </ligand>
</feature>
<dbReference type="Pfam" id="PF01790">
    <property type="entry name" value="LGT"/>
    <property type="match status" value="1"/>
</dbReference>
<dbReference type="NCBIfam" id="TIGR00544">
    <property type="entry name" value="lgt"/>
    <property type="match status" value="1"/>
</dbReference>
<feature type="transmembrane region" description="Helical" evidence="9">
    <location>
        <begin position="13"/>
        <end position="32"/>
    </location>
</feature>
<evidence type="ECO:0000256" key="4">
    <source>
        <dbReference type="ARBA" id="ARBA00022475"/>
    </source>
</evidence>
<dbReference type="PANTHER" id="PTHR33451">
    <property type="entry name" value="MALATE-2H(+)/NA(+)-LACTATE ANTIPORTER"/>
    <property type="match status" value="1"/>
</dbReference>
<comment type="pathway">
    <text evidence="9">Protein modification; lipoprotein biosynthesis (diacylglyceryl transfer).</text>
</comment>
<evidence type="ECO:0000256" key="5">
    <source>
        <dbReference type="ARBA" id="ARBA00022692"/>
    </source>
</evidence>
<proteinExistence type="inferred from homology"/>
<dbReference type="InterPro" id="IPR018461">
    <property type="entry name" value="Na/H_Antiport_NhaC-like_C"/>
</dbReference>
<reference evidence="11 12" key="1">
    <citation type="submission" date="2013-08" db="EMBL/GenBank/DDBJ databases">
        <title>An opportunistic ruminal bacterium that causes liver abscesses in cattle.</title>
        <authorList>
            <person name="Benahmed F.H."/>
            <person name="Rasmussen M."/>
            <person name="Harbottle H."/>
            <person name="Soppet D."/>
            <person name="Nagaraja T.G."/>
            <person name="Davidson M."/>
        </authorList>
    </citation>
    <scope>NUCLEOTIDE SEQUENCE [LARGE SCALE GENOMIC DNA]</scope>
    <source>
        <strain evidence="11 12">B35</strain>
    </source>
</reference>
<feature type="transmembrane region" description="Helical" evidence="9">
    <location>
        <begin position="345"/>
        <end position="365"/>
    </location>
</feature>
<comment type="similarity">
    <text evidence="8">Belongs to the NhaC Na(+)/H(+) (TC 2.A.35) antiporter family.</text>
</comment>
<feature type="transmembrane region" description="Helical" evidence="9">
    <location>
        <begin position="204"/>
        <end position="223"/>
    </location>
</feature>
<evidence type="ECO:0000313" key="12">
    <source>
        <dbReference type="Proteomes" id="UP000031184"/>
    </source>
</evidence>
<evidence type="ECO:0000256" key="2">
    <source>
        <dbReference type="ARBA" id="ARBA00022448"/>
    </source>
</evidence>
<dbReference type="GO" id="GO:0008961">
    <property type="term" value="F:phosphatidylglycerol-prolipoprotein diacylglyceryl transferase activity"/>
    <property type="evidence" value="ECO:0007669"/>
    <property type="project" value="UniProtKB-UniRule"/>
</dbReference>
<dbReference type="EC" id="2.5.1.145" evidence="9"/>
<keyword evidence="6 9" id="KW-1133">Transmembrane helix</keyword>
<feature type="transmembrane region" description="Helical" evidence="9">
    <location>
        <begin position="628"/>
        <end position="651"/>
    </location>
</feature>
<feature type="transmembrane region" description="Helical" evidence="9">
    <location>
        <begin position="699"/>
        <end position="718"/>
    </location>
</feature>
<protein>
    <recommendedName>
        <fullName evidence="9">Phosphatidylglycerol--prolipoprotein diacylglyceryl transferase</fullName>
        <ecNumber evidence="9">2.5.1.145</ecNumber>
    </recommendedName>
</protein>
<keyword evidence="5 9" id="KW-0812">Transmembrane</keyword>
<feature type="transmembrane region" description="Helical" evidence="9">
    <location>
        <begin position="87"/>
        <end position="106"/>
    </location>
</feature>
<comment type="catalytic activity">
    <reaction evidence="9">
        <text>L-cysteinyl-[prolipoprotein] + a 1,2-diacyl-sn-glycero-3-phospho-(1'-sn-glycerol) = an S-1,2-diacyl-sn-glyceryl-L-cysteinyl-[prolipoprotein] + sn-glycerol 1-phosphate + H(+)</text>
        <dbReference type="Rhea" id="RHEA:56712"/>
        <dbReference type="Rhea" id="RHEA-COMP:14679"/>
        <dbReference type="Rhea" id="RHEA-COMP:14680"/>
        <dbReference type="ChEBI" id="CHEBI:15378"/>
        <dbReference type="ChEBI" id="CHEBI:29950"/>
        <dbReference type="ChEBI" id="CHEBI:57685"/>
        <dbReference type="ChEBI" id="CHEBI:64716"/>
        <dbReference type="ChEBI" id="CHEBI:140658"/>
        <dbReference type="EC" id="2.5.1.145"/>
    </reaction>
</comment>
<accession>A0A0B4EHK3</accession>
<name>A0A0B4EHK3_9FUSO</name>
<dbReference type="Pfam" id="PF03553">
    <property type="entry name" value="Na_H_antiporter"/>
    <property type="match status" value="1"/>
</dbReference>
<feature type="transmembrane region" description="Helical" evidence="9">
    <location>
        <begin position="472"/>
        <end position="491"/>
    </location>
</feature>
<feature type="transmembrane region" description="Helical" evidence="9">
    <location>
        <begin position="309"/>
        <end position="333"/>
    </location>
</feature>
<dbReference type="HAMAP" id="MF_01147">
    <property type="entry name" value="Lgt"/>
    <property type="match status" value="1"/>
</dbReference>
<evidence type="ECO:0000256" key="7">
    <source>
        <dbReference type="ARBA" id="ARBA00023136"/>
    </source>
</evidence>
<dbReference type="EMBL" id="AUZI01000021">
    <property type="protein sequence ID" value="KID48796.1"/>
    <property type="molecule type" value="Genomic_DNA"/>
</dbReference>
<keyword evidence="2" id="KW-0813">Transport</keyword>
<dbReference type="GO" id="GO:0015297">
    <property type="term" value="F:antiporter activity"/>
    <property type="evidence" value="ECO:0007669"/>
    <property type="project" value="UniProtKB-KW"/>
</dbReference>
<evidence type="ECO:0000256" key="3">
    <source>
        <dbReference type="ARBA" id="ARBA00022449"/>
    </source>
</evidence>
<gene>
    <name evidence="9" type="primary">lgt</name>
    <name evidence="11" type="ORF">C095_08650</name>
</gene>
<comment type="similarity">
    <text evidence="9">Belongs to the Lgt family.</text>
</comment>
<evidence type="ECO:0000313" key="11">
    <source>
        <dbReference type="EMBL" id="KID48796.1"/>
    </source>
</evidence>
<keyword evidence="7 9" id="KW-0472">Membrane</keyword>
<keyword evidence="4 9" id="KW-1003">Cell membrane</keyword>
<evidence type="ECO:0000256" key="1">
    <source>
        <dbReference type="ARBA" id="ARBA00004651"/>
    </source>
</evidence>
<feature type="transmembrane region" description="Helical" evidence="9">
    <location>
        <begin position="672"/>
        <end position="693"/>
    </location>
</feature>
<dbReference type="InterPro" id="IPR001640">
    <property type="entry name" value="Lgt"/>
</dbReference>
<feature type="transmembrane region" description="Helical" evidence="9">
    <location>
        <begin position="113"/>
        <end position="132"/>
    </location>
</feature>
<evidence type="ECO:0000259" key="10">
    <source>
        <dbReference type="Pfam" id="PF03553"/>
    </source>
</evidence>
<comment type="function">
    <text evidence="9">Catalyzes the transfer of the diacylglyceryl group from phosphatidylglycerol to the sulfhydryl group of the N-terminal cysteine of a prolipoprotein, the first step in the formation of mature lipoproteins.</text>
</comment>
<sequence>MQPVLFSIGNFELHYYGLMYAIAFFVGIQLAKKMAKERNFDVNIIENYAFVAIISGLLGGRLYYVAFNFSYYLQKPFEILAVWHGGMAIHGGILGGIIGTCIYGAIKKINPLILGDFAATPFLLGQAIGRIGNLMNGEIHGVPTFTPWSVIFQWKPKFYEWYLQYLHLSLEEQAKFPNLVPWGLTFPSTSPAGMEFPNVALHPAMLYEMVLNLIGASILWFVLRKRAEEEVGVLWWYYIIFYSINRMIISFFRAEDLMFYSFRAPHVVSAILIVISVAALIFSKKSEVKRGRYVKYCCTSFVFHFSDCLFALSMVHSLCFALWTCIFFIYGLLEGHSLSELFQMVVSGVLTVKNILIVFLLIGMITATWRASGTIAMIIFLGSKLVFPSIFVLLSFLLCALLSILIGTALGTAATMGVICISIARAMGINEFFVAGAVLSGVYFGDRCSPMSSSALLISELTETNIFENIKAMIKTSVVPFSLTCIFYLFLGMKSGVSTGIVSVTALFEKYYHLHYLTLLPAVLMLLLSILKVNVRITMGISIVLSFLIAYFLQGEPLGNLLYYLLYGYTHSNTDLNTMMQGGGILSMWRVSLIVGISSSYSGIFAKTKILKKPKEYIKILSNKMTDFGAVLVTGIISCIIACNQSLAVIMTQQLCRDIMRKEKLAITLENTVITVAALVPWSIAMAVPFQALEVPNVSAFYAVYLYFIPLWNLGMAVKRK</sequence>
<comment type="subcellular location">
    <subcellularLocation>
        <location evidence="1 9">Cell membrane</location>
        <topology evidence="1 9">Multi-pass membrane protein</topology>
    </subcellularLocation>
</comment>
<feature type="transmembrane region" description="Helical" evidence="9">
    <location>
        <begin position="264"/>
        <end position="282"/>
    </location>
</feature>
<dbReference type="PANTHER" id="PTHR33451:SF3">
    <property type="entry name" value="MALATE-2H(+)_NA(+)-LACTATE ANTIPORTER"/>
    <property type="match status" value="1"/>
</dbReference>
<feature type="transmembrane region" description="Helical" evidence="9">
    <location>
        <begin position="44"/>
        <end position="67"/>
    </location>
</feature>
<evidence type="ECO:0000256" key="9">
    <source>
        <dbReference type="HAMAP-Rule" id="MF_01147"/>
    </source>
</evidence>
<feature type="domain" description="Na+/H+ antiporter NhaC-like C-terminal" evidence="10">
    <location>
        <begin position="441"/>
        <end position="710"/>
    </location>
</feature>
<feature type="transmembrane region" description="Helical" evidence="9">
    <location>
        <begin position="235"/>
        <end position="252"/>
    </location>
</feature>
<keyword evidence="3" id="KW-0050">Antiport</keyword>